<evidence type="ECO:0000256" key="1">
    <source>
        <dbReference type="SAM" id="MobiDB-lite"/>
    </source>
</evidence>
<dbReference type="InterPro" id="IPR012505">
    <property type="entry name" value="YbbR"/>
</dbReference>
<dbReference type="OrthoDB" id="128578at2"/>
<sequence length="239" mass="26467">MLQLITRNWHLKLLSLIFATLLWLFVTGEQRAEVGYSVPLELKNVPADLIVANEVPSLVNLRISGPRTLLSNLESSSLSLSVDLRGLEPGLTTFKRLDENLNIPSALKVVRLSPSYVEVKLERIREKSVPVTVVLTGEPMPGQKVLATVARPDRVSIRGAESEVKRIDHVETEPLDIAGIREDFIMTVPVDFRGTYTELSDKKTVEVEVHFVYEPPIEMEQSNASDDADVSVAAPSSVN</sequence>
<feature type="compositionally biased region" description="Low complexity" evidence="1">
    <location>
        <begin position="230"/>
        <end position="239"/>
    </location>
</feature>
<dbReference type="AlphaFoldDB" id="Q1JY24"/>
<dbReference type="RefSeq" id="WP_006001440.1">
    <property type="nucleotide sequence ID" value="NZ_AAEW02000013.1"/>
</dbReference>
<dbReference type="PANTHER" id="PTHR37804">
    <property type="entry name" value="CDAA REGULATORY PROTEIN CDAR"/>
    <property type="match status" value="1"/>
</dbReference>
<evidence type="ECO:0000313" key="3">
    <source>
        <dbReference type="Proteomes" id="UP000005695"/>
    </source>
</evidence>
<gene>
    <name evidence="2" type="ORF">Dace_0542</name>
</gene>
<dbReference type="Gene3D" id="2.170.120.30">
    <property type="match status" value="1"/>
</dbReference>
<dbReference type="EMBL" id="AAEW02000013">
    <property type="protein sequence ID" value="EAT15172.1"/>
    <property type="molecule type" value="Genomic_DNA"/>
</dbReference>
<proteinExistence type="predicted"/>
<accession>Q1JY24</accession>
<dbReference type="Pfam" id="PF07949">
    <property type="entry name" value="YbbR"/>
    <property type="match status" value="2"/>
</dbReference>
<dbReference type="Gene3D" id="2.170.120.40">
    <property type="entry name" value="YbbR-like domain"/>
    <property type="match status" value="1"/>
</dbReference>
<keyword evidence="3" id="KW-1185">Reference proteome</keyword>
<reference evidence="2" key="2">
    <citation type="submission" date="2006-05" db="EMBL/GenBank/DDBJ databases">
        <title>Sequencing of the draft genome and assembly of Desulfuromonas acetoxidans DSM 684.</title>
        <authorList>
            <consortium name="US DOE Joint Genome Institute (JGI-PGF)"/>
            <person name="Copeland A."/>
            <person name="Lucas S."/>
            <person name="Lapidus A."/>
            <person name="Barry K."/>
            <person name="Detter J.C."/>
            <person name="Glavina del Rio T."/>
            <person name="Hammon N."/>
            <person name="Israni S."/>
            <person name="Dalin E."/>
            <person name="Tice H."/>
            <person name="Bruce D."/>
            <person name="Pitluck S."/>
            <person name="Richardson P."/>
        </authorList>
    </citation>
    <scope>NUCLEOTIDE SEQUENCE [LARGE SCALE GENOMIC DNA]</scope>
    <source>
        <strain evidence="2">DSM 684</strain>
    </source>
</reference>
<dbReference type="InterPro" id="IPR053154">
    <property type="entry name" value="c-di-AMP_regulator"/>
</dbReference>
<comment type="caution">
    <text evidence="2">The sequence shown here is derived from an EMBL/GenBank/DDBJ whole genome shotgun (WGS) entry which is preliminary data.</text>
</comment>
<reference evidence="2" key="1">
    <citation type="submission" date="2006-05" db="EMBL/GenBank/DDBJ databases">
        <title>Annotation of the draft genome assembly of Desulfuromonas acetoxidans DSM 684.</title>
        <authorList>
            <consortium name="US DOE Joint Genome Institute (JGI-ORNL)"/>
            <person name="Larimer F."/>
            <person name="Land M."/>
            <person name="Hauser L."/>
        </authorList>
    </citation>
    <scope>NUCLEOTIDE SEQUENCE [LARGE SCALE GENOMIC DNA]</scope>
    <source>
        <strain evidence="2">DSM 684</strain>
    </source>
</reference>
<name>Q1JY24_DESA6</name>
<dbReference type="PANTHER" id="PTHR37804:SF1">
    <property type="entry name" value="CDAA REGULATORY PROTEIN CDAR"/>
    <property type="match status" value="1"/>
</dbReference>
<protein>
    <submittedName>
        <fullName evidence="2">YbbR-like</fullName>
    </submittedName>
</protein>
<feature type="region of interest" description="Disordered" evidence="1">
    <location>
        <begin position="218"/>
        <end position="239"/>
    </location>
</feature>
<organism evidence="2 3">
    <name type="scientific">Desulfuromonas acetoxidans (strain DSM 684 / 11070)</name>
    <dbReference type="NCBI Taxonomy" id="281689"/>
    <lineage>
        <taxon>Bacteria</taxon>
        <taxon>Pseudomonadati</taxon>
        <taxon>Thermodesulfobacteriota</taxon>
        <taxon>Desulfuromonadia</taxon>
        <taxon>Desulfuromonadales</taxon>
        <taxon>Desulfuromonadaceae</taxon>
        <taxon>Desulfuromonas</taxon>
    </lineage>
</organism>
<evidence type="ECO:0000313" key="2">
    <source>
        <dbReference type="EMBL" id="EAT15172.1"/>
    </source>
</evidence>
<dbReference type="Proteomes" id="UP000005695">
    <property type="component" value="Unassembled WGS sequence"/>
</dbReference>